<dbReference type="AlphaFoldDB" id="A0AAX4NHG1"/>
<keyword evidence="3" id="KW-0285">Flavoprotein</keyword>
<dbReference type="Pfam" id="PF00766">
    <property type="entry name" value="ETF_alpha"/>
    <property type="match status" value="1"/>
</dbReference>
<dbReference type="Gene3D" id="3.40.50.1220">
    <property type="entry name" value="TPP-binding domain"/>
    <property type="match status" value="1"/>
</dbReference>
<dbReference type="SUPFAM" id="SSF52467">
    <property type="entry name" value="DHS-like NAD/FAD-binding domain"/>
    <property type="match status" value="1"/>
</dbReference>
<dbReference type="SMART" id="SM00893">
    <property type="entry name" value="ETF"/>
    <property type="match status" value="1"/>
</dbReference>
<evidence type="ECO:0000313" key="6">
    <source>
        <dbReference type="Proteomes" id="UP001451606"/>
    </source>
</evidence>
<keyword evidence="6" id="KW-1185">Reference proteome</keyword>
<dbReference type="EMBL" id="CP133772">
    <property type="protein sequence ID" value="WYY00931.1"/>
    <property type="molecule type" value="Genomic_DNA"/>
</dbReference>
<keyword evidence="2" id="KW-0813">Transport</keyword>
<evidence type="ECO:0000256" key="2">
    <source>
        <dbReference type="ARBA" id="ARBA00022448"/>
    </source>
</evidence>
<dbReference type="PANTHER" id="PTHR43153">
    <property type="entry name" value="ELECTRON TRANSFER FLAVOPROTEIN ALPHA"/>
    <property type="match status" value="1"/>
</dbReference>
<dbReference type="InterPro" id="IPR029035">
    <property type="entry name" value="DHS-like_NAD/FAD-binding_dom"/>
</dbReference>
<dbReference type="FunFam" id="3.40.50.1220:FF:000004">
    <property type="entry name" value="Electron transfer flavoprotein"/>
    <property type="match status" value="1"/>
</dbReference>
<evidence type="ECO:0000259" key="4">
    <source>
        <dbReference type="SMART" id="SM00893"/>
    </source>
</evidence>
<dbReference type="GO" id="GO:0050660">
    <property type="term" value="F:flavin adenine dinucleotide binding"/>
    <property type="evidence" value="ECO:0007669"/>
    <property type="project" value="InterPro"/>
</dbReference>
<dbReference type="Proteomes" id="UP001451606">
    <property type="component" value="Chromosome"/>
</dbReference>
<gene>
    <name evidence="5" type="ORF">OXIME_001522</name>
</gene>
<reference evidence="5 6" key="1">
    <citation type="submission" date="2023-09" db="EMBL/GenBank/DDBJ databases">
        <authorList>
            <person name="Golyshina O.V."/>
            <person name="Lunev E.A."/>
            <person name="Bargiela R."/>
            <person name="Gaines M.C."/>
            <person name="Daum B."/>
            <person name="Bale N.J."/>
            <person name="Koenen M."/>
            <person name="Sinninghe Damst J.S."/>
            <person name="Yakimov M."/>
            <person name="Golyshin P.N."/>
        </authorList>
    </citation>
    <scope>NUCLEOTIDE SEQUENCE [LARGE SCALE GENOMIC DNA]</scope>
    <source>
        <strain evidence="5 6">M1</strain>
    </source>
</reference>
<dbReference type="GO" id="GO:0009055">
    <property type="term" value="F:electron transfer activity"/>
    <property type="evidence" value="ECO:0007669"/>
    <property type="project" value="InterPro"/>
</dbReference>
<name>A0AAX4NHG1_9ARCH</name>
<dbReference type="Pfam" id="PF01012">
    <property type="entry name" value="ETF"/>
    <property type="match status" value="1"/>
</dbReference>
<dbReference type="InterPro" id="IPR014730">
    <property type="entry name" value="ETF_a/b_N"/>
</dbReference>
<evidence type="ECO:0000256" key="3">
    <source>
        <dbReference type="ARBA" id="ARBA00022630"/>
    </source>
</evidence>
<feature type="domain" description="Electron transfer flavoprotein alpha/beta-subunit N-terminal" evidence="4">
    <location>
        <begin position="13"/>
        <end position="175"/>
    </location>
</feature>
<dbReference type="InterPro" id="IPR014729">
    <property type="entry name" value="Rossmann-like_a/b/a_fold"/>
</dbReference>
<dbReference type="RefSeq" id="WP_393971255.1">
    <property type="nucleotide sequence ID" value="NZ_CP133772.1"/>
</dbReference>
<sequence length="296" mass="32162">MKCLVFSDNSDLAGQMITYFRKSMDADLATTVKDPSALEAYGAKKIFHLKDAVFPGDIAKGLEKLVSSTDYDYIFVGSTAMGRGVAGILSQKLGRETMTEISEFRIDGGKAITKRFFYGGKTVLEEKSDATVLTVMPGITDPEKVEEKSQVEELLVSESKVKLIERKEKKAGTVDLEKAGIIVSIGRGIGSQDKIALIEPLVKAAHAELAGSRPICLDYHWLSEDRQVGLSGKKVKPKVYIALGISGQIQHIAGMRGSKTVVAINKDKSAPIFEECDYGIVGDIFQIVPKLTEALK</sequence>
<dbReference type="GO" id="GO:0033539">
    <property type="term" value="P:fatty acid beta-oxidation using acyl-CoA dehydrogenase"/>
    <property type="evidence" value="ECO:0007669"/>
    <property type="project" value="TreeGrafter"/>
</dbReference>
<dbReference type="PIRSF" id="PIRSF000089">
    <property type="entry name" value="Electra_flavoP_a"/>
    <property type="match status" value="1"/>
</dbReference>
<proteinExistence type="inferred from homology"/>
<dbReference type="InterPro" id="IPR001308">
    <property type="entry name" value="ETF_a/FixB"/>
</dbReference>
<evidence type="ECO:0000256" key="1">
    <source>
        <dbReference type="ARBA" id="ARBA00005817"/>
    </source>
</evidence>
<evidence type="ECO:0000313" key="5">
    <source>
        <dbReference type="EMBL" id="WYY00931.1"/>
    </source>
</evidence>
<dbReference type="PANTHER" id="PTHR43153:SF11">
    <property type="entry name" value="ELECTRON TRANSFER FLAVOPROTEIN, SUBUNIT ALPHA (ETFA)"/>
    <property type="match status" value="1"/>
</dbReference>
<dbReference type="GeneID" id="95968260"/>
<organism evidence="5 6">
    <name type="scientific">Oxyplasma meridianum</name>
    <dbReference type="NCBI Taxonomy" id="3073602"/>
    <lineage>
        <taxon>Archaea</taxon>
        <taxon>Methanobacteriati</taxon>
        <taxon>Thermoplasmatota</taxon>
        <taxon>Thermoplasmata</taxon>
        <taxon>Thermoplasmatales</taxon>
        <taxon>Thermoplasmataceae</taxon>
        <taxon>Oxyplasma</taxon>
    </lineage>
</organism>
<dbReference type="Gene3D" id="3.40.50.620">
    <property type="entry name" value="HUPs"/>
    <property type="match status" value="1"/>
</dbReference>
<dbReference type="InterPro" id="IPR014731">
    <property type="entry name" value="ETF_asu_C"/>
</dbReference>
<protein>
    <submittedName>
        <fullName evidence="5">Electron transfer flavoprotein subunit alpha/FixB family protein</fullName>
    </submittedName>
</protein>
<accession>A0AAX4NHG1</accession>
<dbReference type="SUPFAM" id="SSF52402">
    <property type="entry name" value="Adenine nucleotide alpha hydrolases-like"/>
    <property type="match status" value="1"/>
</dbReference>
<comment type="similarity">
    <text evidence="1">Belongs to the ETF alpha-subunit/FixB family.</text>
</comment>
<dbReference type="KEGG" id="omr:OXIME_001522"/>